<organism evidence="12 13">
    <name type="scientific">Alteribacillus iranensis</name>
    <dbReference type="NCBI Taxonomy" id="930128"/>
    <lineage>
        <taxon>Bacteria</taxon>
        <taxon>Bacillati</taxon>
        <taxon>Bacillota</taxon>
        <taxon>Bacilli</taxon>
        <taxon>Bacillales</taxon>
        <taxon>Bacillaceae</taxon>
        <taxon>Alteribacillus</taxon>
    </lineage>
</organism>
<dbReference type="InterPro" id="IPR027417">
    <property type="entry name" value="P-loop_NTPase"/>
</dbReference>
<evidence type="ECO:0000256" key="9">
    <source>
        <dbReference type="SAM" id="Phobius"/>
    </source>
</evidence>
<dbReference type="PANTHER" id="PTHR24221">
    <property type="entry name" value="ATP-BINDING CASSETTE SUB-FAMILY B"/>
    <property type="match status" value="1"/>
</dbReference>
<dbReference type="SUPFAM" id="SSF90123">
    <property type="entry name" value="ABC transporter transmembrane region"/>
    <property type="match status" value="1"/>
</dbReference>
<evidence type="ECO:0000256" key="8">
    <source>
        <dbReference type="ARBA" id="ARBA00023136"/>
    </source>
</evidence>
<keyword evidence="5" id="KW-0547">Nucleotide-binding</keyword>
<dbReference type="STRING" id="930128.SAMN05192532_10741"/>
<dbReference type="InterPro" id="IPR039421">
    <property type="entry name" value="Type_1_exporter"/>
</dbReference>
<feature type="transmembrane region" description="Helical" evidence="9">
    <location>
        <begin position="156"/>
        <end position="179"/>
    </location>
</feature>
<dbReference type="GO" id="GO:0140359">
    <property type="term" value="F:ABC-type transporter activity"/>
    <property type="evidence" value="ECO:0007669"/>
    <property type="project" value="InterPro"/>
</dbReference>
<dbReference type="InterPro" id="IPR003593">
    <property type="entry name" value="AAA+_ATPase"/>
</dbReference>
<dbReference type="CDD" id="cd18585">
    <property type="entry name" value="ABC_6TM_CydC"/>
    <property type="match status" value="1"/>
</dbReference>
<dbReference type="PANTHER" id="PTHR24221:SF654">
    <property type="entry name" value="ATP-BINDING CASSETTE SUB-FAMILY B MEMBER 6"/>
    <property type="match status" value="1"/>
</dbReference>
<feature type="transmembrane region" description="Helical" evidence="9">
    <location>
        <begin position="246"/>
        <end position="267"/>
    </location>
</feature>
<gene>
    <name evidence="12" type="ORF">SAMN05192532_10741</name>
</gene>
<dbReference type="CDD" id="cd03228">
    <property type="entry name" value="ABCC_MRP_Like"/>
    <property type="match status" value="1"/>
</dbReference>
<dbReference type="RefSeq" id="WP_091663207.1">
    <property type="nucleotide sequence ID" value="NZ_FONT01000007.1"/>
</dbReference>
<evidence type="ECO:0000256" key="7">
    <source>
        <dbReference type="ARBA" id="ARBA00022989"/>
    </source>
</evidence>
<dbReference type="NCBIfam" id="TIGR02868">
    <property type="entry name" value="CydC"/>
    <property type="match status" value="1"/>
</dbReference>
<keyword evidence="3" id="KW-1003">Cell membrane</keyword>
<dbReference type="GO" id="GO:0034040">
    <property type="term" value="F:ATPase-coupled lipid transmembrane transporter activity"/>
    <property type="evidence" value="ECO:0007669"/>
    <property type="project" value="TreeGrafter"/>
</dbReference>
<evidence type="ECO:0000256" key="6">
    <source>
        <dbReference type="ARBA" id="ARBA00022840"/>
    </source>
</evidence>
<dbReference type="GO" id="GO:0045454">
    <property type="term" value="P:cell redox homeostasis"/>
    <property type="evidence" value="ECO:0007669"/>
    <property type="project" value="InterPro"/>
</dbReference>
<evidence type="ECO:0000259" key="11">
    <source>
        <dbReference type="PROSITE" id="PS50929"/>
    </source>
</evidence>
<accession>A0A1I2EXR9</accession>
<keyword evidence="7 9" id="KW-1133">Transmembrane helix</keyword>
<dbReference type="GO" id="GO:0005524">
    <property type="term" value="F:ATP binding"/>
    <property type="evidence" value="ECO:0007669"/>
    <property type="project" value="UniProtKB-KW"/>
</dbReference>
<feature type="domain" description="ABC transmembrane type-1" evidence="11">
    <location>
        <begin position="19"/>
        <end position="302"/>
    </location>
</feature>
<feature type="transmembrane region" description="Helical" evidence="9">
    <location>
        <begin position="20"/>
        <end position="43"/>
    </location>
</feature>
<comment type="subcellular location">
    <subcellularLocation>
        <location evidence="1">Cell membrane</location>
        <topology evidence="1">Multi-pass membrane protein</topology>
    </subcellularLocation>
</comment>
<evidence type="ECO:0000256" key="4">
    <source>
        <dbReference type="ARBA" id="ARBA00022692"/>
    </source>
</evidence>
<dbReference type="InterPro" id="IPR017871">
    <property type="entry name" value="ABC_transporter-like_CS"/>
</dbReference>
<dbReference type="Gene3D" id="1.20.1560.10">
    <property type="entry name" value="ABC transporter type 1, transmembrane domain"/>
    <property type="match status" value="1"/>
</dbReference>
<dbReference type="EMBL" id="FONT01000007">
    <property type="protein sequence ID" value="SFE97081.1"/>
    <property type="molecule type" value="Genomic_DNA"/>
</dbReference>
<sequence length="573" mass="64597">MKNLFHTMKVMKREKKDIVISIMAGFVAGVTAVGLFGASGYLISKSALAPPLYALIVVTSLVKLLGFIRAGSRYAERYFSHRATFTVLSHLRVSFFEKLEPLAPTIFQSYKSGDLLARIVGDIESLQHYFLRVFYPPIVAMMVFLATMLFTSFYSIYVAAILVIGLFLTTCLVPAYYTIKQQKKAPEVRRKRGVLSTEVTEFLYGFRDLKIYHKLGEKETRLGVASNEYVQEQKSASLNLISGQSLHTFVSLFITWLVLSIGAYLVSTNQLDGIWLAMLVLISLTVFEEVGAMATFPMYLQESQDAAGRLSAFMKTEDREGRQKNETDSMPPLSEPLSIEMDHVTFQFPDSSRPVIQEMTLSISSGQKIAIVGPSGSGKSTLLQLILNIYDATEGEVRLNDLSVKNWKKERIWKNTKVVLQDNHFFHGTVKDNLQLAADRVRDDEMVSALEKVSLHSFSLEQPVYEKGANLSGGEKQRLAIARAMLKPGRLWLLDEPVSSVDAWTTKQVYHQLFEEASQDTLLLVSHRLAGLEMMDKIIVMDKGRIIEAGAYDELLDRKGYFYEMVQIEKNLF</sequence>
<keyword evidence="4 9" id="KW-0812">Transmembrane</keyword>
<dbReference type="InterPro" id="IPR014223">
    <property type="entry name" value="ABC_CydC/D"/>
</dbReference>
<dbReference type="Pfam" id="PF00005">
    <property type="entry name" value="ABC_tran"/>
    <property type="match status" value="1"/>
</dbReference>
<evidence type="ECO:0000313" key="12">
    <source>
        <dbReference type="EMBL" id="SFE97081.1"/>
    </source>
</evidence>
<dbReference type="FunFam" id="3.40.50.300:FF:000854">
    <property type="entry name" value="Multidrug ABC transporter ATP-binding protein"/>
    <property type="match status" value="1"/>
</dbReference>
<name>A0A1I2EXR9_9BACI</name>
<evidence type="ECO:0000259" key="10">
    <source>
        <dbReference type="PROSITE" id="PS50893"/>
    </source>
</evidence>
<dbReference type="InterPro" id="IPR036640">
    <property type="entry name" value="ABC1_TM_sf"/>
</dbReference>
<dbReference type="AlphaFoldDB" id="A0A1I2EXR9"/>
<evidence type="ECO:0000256" key="3">
    <source>
        <dbReference type="ARBA" id="ARBA00022475"/>
    </source>
</evidence>
<dbReference type="OrthoDB" id="9770415at2"/>
<dbReference type="SUPFAM" id="SSF52540">
    <property type="entry name" value="P-loop containing nucleoside triphosphate hydrolases"/>
    <property type="match status" value="1"/>
</dbReference>
<dbReference type="InterPro" id="IPR003439">
    <property type="entry name" value="ABC_transporter-like_ATP-bd"/>
</dbReference>
<dbReference type="Proteomes" id="UP000199516">
    <property type="component" value="Unassembled WGS sequence"/>
</dbReference>
<dbReference type="GO" id="GO:0016887">
    <property type="term" value="F:ATP hydrolysis activity"/>
    <property type="evidence" value="ECO:0007669"/>
    <property type="project" value="InterPro"/>
</dbReference>
<reference evidence="12 13" key="1">
    <citation type="submission" date="2016-10" db="EMBL/GenBank/DDBJ databases">
        <authorList>
            <person name="de Groot N.N."/>
        </authorList>
    </citation>
    <scope>NUCLEOTIDE SEQUENCE [LARGE SCALE GENOMIC DNA]</scope>
    <source>
        <strain evidence="12 13">DSM 23995</strain>
    </source>
</reference>
<keyword evidence="2" id="KW-0813">Transport</keyword>
<evidence type="ECO:0000256" key="1">
    <source>
        <dbReference type="ARBA" id="ARBA00004651"/>
    </source>
</evidence>
<dbReference type="PROSITE" id="PS50929">
    <property type="entry name" value="ABC_TM1F"/>
    <property type="match status" value="1"/>
</dbReference>
<proteinExistence type="predicted"/>
<dbReference type="SMART" id="SM00382">
    <property type="entry name" value="AAA"/>
    <property type="match status" value="1"/>
</dbReference>
<dbReference type="PROSITE" id="PS00211">
    <property type="entry name" value="ABC_TRANSPORTER_1"/>
    <property type="match status" value="1"/>
</dbReference>
<evidence type="ECO:0000313" key="13">
    <source>
        <dbReference type="Proteomes" id="UP000199516"/>
    </source>
</evidence>
<feature type="domain" description="ABC transporter" evidence="10">
    <location>
        <begin position="339"/>
        <end position="568"/>
    </location>
</feature>
<dbReference type="GO" id="GO:0034775">
    <property type="term" value="P:glutathione transmembrane transport"/>
    <property type="evidence" value="ECO:0007669"/>
    <property type="project" value="InterPro"/>
</dbReference>
<feature type="transmembrane region" description="Helical" evidence="9">
    <location>
        <begin position="49"/>
        <end position="68"/>
    </location>
</feature>
<dbReference type="Gene3D" id="3.40.50.300">
    <property type="entry name" value="P-loop containing nucleotide triphosphate hydrolases"/>
    <property type="match status" value="1"/>
</dbReference>
<keyword evidence="13" id="KW-1185">Reference proteome</keyword>
<protein>
    <submittedName>
        <fullName evidence="12">ATP-binding cassette, subfamily C, CydC</fullName>
    </submittedName>
</protein>
<evidence type="ECO:0000256" key="2">
    <source>
        <dbReference type="ARBA" id="ARBA00022448"/>
    </source>
</evidence>
<dbReference type="InterPro" id="IPR011527">
    <property type="entry name" value="ABC1_TM_dom"/>
</dbReference>
<evidence type="ECO:0000256" key="5">
    <source>
        <dbReference type="ARBA" id="ARBA00022741"/>
    </source>
</evidence>
<feature type="transmembrane region" description="Helical" evidence="9">
    <location>
        <begin position="129"/>
        <end position="150"/>
    </location>
</feature>
<keyword evidence="6 12" id="KW-0067">ATP-binding</keyword>
<keyword evidence="8 9" id="KW-0472">Membrane</keyword>
<dbReference type="PROSITE" id="PS50893">
    <property type="entry name" value="ABC_TRANSPORTER_2"/>
    <property type="match status" value="1"/>
</dbReference>
<dbReference type="Pfam" id="PF00664">
    <property type="entry name" value="ABC_membrane"/>
    <property type="match status" value="1"/>
</dbReference>
<dbReference type="GO" id="GO:0005886">
    <property type="term" value="C:plasma membrane"/>
    <property type="evidence" value="ECO:0007669"/>
    <property type="project" value="UniProtKB-SubCell"/>
</dbReference>